<dbReference type="EMBL" id="FOFA01000015">
    <property type="protein sequence ID" value="SER35538.1"/>
    <property type="molecule type" value="Genomic_DNA"/>
</dbReference>
<name>A0A1H9NHZ4_9ACTN</name>
<evidence type="ECO:0000313" key="2">
    <source>
        <dbReference type="Proteomes" id="UP000198504"/>
    </source>
</evidence>
<sequence length="257" mass="25916">MLAVLAGCTPAAGPAPDPGAEVTLSRSGGVAGLRQVLHVRPDGVAVLVGVRGGRLGADRLIELRAALADPALAREAAAARAAADRGGSPPCSDPITHGLRVGELSMSVTEPCGGAEAPATPTFDRLFTLLTDALAGRFDEALRPGDAPALVVRTEQLGGSRGRYTVEAGPDGALRLTRPGRPDERRDLAPDERDALALVAAGLLAQELTSCAGDAPWTVAVRAPGGAESVGPGCAFGPRAVDAAAAHLALVRPFDLA</sequence>
<organism evidence="1 2">
    <name type="scientific">Microlunatus flavus</name>
    <dbReference type="NCBI Taxonomy" id="1036181"/>
    <lineage>
        <taxon>Bacteria</taxon>
        <taxon>Bacillati</taxon>
        <taxon>Actinomycetota</taxon>
        <taxon>Actinomycetes</taxon>
        <taxon>Propionibacteriales</taxon>
        <taxon>Propionibacteriaceae</taxon>
        <taxon>Microlunatus</taxon>
    </lineage>
</organism>
<dbReference type="Proteomes" id="UP000198504">
    <property type="component" value="Unassembled WGS sequence"/>
</dbReference>
<accession>A0A1H9NHZ4</accession>
<dbReference type="AlphaFoldDB" id="A0A1H9NHZ4"/>
<evidence type="ECO:0000313" key="1">
    <source>
        <dbReference type="EMBL" id="SER35538.1"/>
    </source>
</evidence>
<proteinExistence type="predicted"/>
<gene>
    <name evidence="1" type="ORF">SAMN05421756_11514</name>
</gene>
<protein>
    <submittedName>
        <fullName evidence="1">Uncharacterized protein</fullName>
    </submittedName>
</protein>
<keyword evidence="2" id="KW-1185">Reference proteome</keyword>
<reference evidence="2" key="1">
    <citation type="submission" date="2016-10" db="EMBL/GenBank/DDBJ databases">
        <authorList>
            <person name="Varghese N."/>
            <person name="Submissions S."/>
        </authorList>
    </citation>
    <scope>NUCLEOTIDE SEQUENCE [LARGE SCALE GENOMIC DNA]</scope>
    <source>
        <strain evidence="2">CGMCC 4.6856</strain>
    </source>
</reference>